<dbReference type="InterPro" id="IPR001656">
    <property type="entry name" value="PsdUridine_synth_TruD"/>
</dbReference>
<dbReference type="InterPro" id="IPR011760">
    <property type="entry name" value="PsdUridine_synth_TruD_insert"/>
</dbReference>
<dbReference type="PANTHER" id="PTHR13326:SF21">
    <property type="entry name" value="PSEUDOURIDYLATE SYNTHASE PUS7L"/>
    <property type="match status" value="1"/>
</dbReference>
<proteinExistence type="inferred from homology"/>
<keyword evidence="6" id="KW-1185">Reference proteome</keyword>
<accession>A0AAE0NEZ1</accession>
<reference evidence="5" key="2">
    <citation type="submission" date="2023-06" db="EMBL/GenBank/DDBJ databases">
        <authorList>
            <consortium name="Lawrence Berkeley National Laboratory"/>
            <person name="Haridas S."/>
            <person name="Hensen N."/>
            <person name="Bonometti L."/>
            <person name="Westerberg I."/>
            <person name="Brannstrom I.O."/>
            <person name="Guillou S."/>
            <person name="Cros-Aarteil S."/>
            <person name="Calhoun S."/>
            <person name="Kuo A."/>
            <person name="Mondo S."/>
            <person name="Pangilinan J."/>
            <person name="Riley R."/>
            <person name="Labutti K."/>
            <person name="Andreopoulos B."/>
            <person name="Lipzen A."/>
            <person name="Chen C."/>
            <person name="Yanf M."/>
            <person name="Daum C."/>
            <person name="Ng V."/>
            <person name="Clum A."/>
            <person name="Steindorff A."/>
            <person name="Ohm R."/>
            <person name="Martin F."/>
            <person name="Silar P."/>
            <person name="Natvig D."/>
            <person name="Lalanne C."/>
            <person name="Gautier V."/>
            <person name="Ament-Velasquez S.L."/>
            <person name="Kruys A."/>
            <person name="Hutchinson M.I."/>
            <person name="Powell A.J."/>
            <person name="Barry K."/>
            <person name="Miller A.N."/>
            <person name="Grigoriev I.V."/>
            <person name="Debuchy R."/>
            <person name="Gladieux P."/>
            <person name="Thoren M.H."/>
            <person name="Johannesson H."/>
        </authorList>
    </citation>
    <scope>NUCLEOTIDE SEQUENCE</scope>
    <source>
        <strain evidence="5">CBS 958.72</strain>
    </source>
</reference>
<evidence type="ECO:0000256" key="1">
    <source>
        <dbReference type="ARBA" id="ARBA00007953"/>
    </source>
</evidence>
<comment type="caution">
    <text evidence="5">The sequence shown here is derived from an EMBL/GenBank/DDBJ whole genome shotgun (WGS) entry which is preliminary data.</text>
</comment>
<evidence type="ECO:0000313" key="5">
    <source>
        <dbReference type="EMBL" id="KAK3380269.1"/>
    </source>
</evidence>
<dbReference type="GO" id="GO:0005634">
    <property type="term" value="C:nucleus"/>
    <property type="evidence" value="ECO:0007669"/>
    <property type="project" value="TreeGrafter"/>
</dbReference>
<evidence type="ECO:0000256" key="3">
    <source>
        <dbReference type="SAM" id="MobiDB-lite"/>
    </source>
</evidence>
<sequence>MTQRQSTHVPTVRTETEKGLGITQRSCPLNFSWSGDVRKRYTDFLVYEIRKDGTVLHLNDFDLNAAAEEQQRKYTNGKNSQAKSEEPTAPKPAAAKIEQPVQPISEISETDRLVLAGLINETVTPKLIELDQKVQAKKPIISTERNVAFDPITDRTQRATVHQEIRRIFSGRIETVADNVGVITASASRWATSNRAGGRQGGRDNNGRHLRDQALSFAKLGGEFLHFTLYKENKDTMDAINTIARLLKIKASNFGFAGTKDRRAGTVQRISVYRQRAANMLWLNSRLPNVKLGDFKHETQPLQLGQHGGNEFVITIKNCMPSGGGADSSVQQRAALIQQSVECGLAYLKHNGYINYYGLQRFGTHAIGTHLLGMKVLKGDYEGVIEDILHVDEETTQSVLNNNHKNFGSGNDANSRDDYFRAKSILMWKGTKNAEKALEGLPKRFSSEAAIIRHLGKSPKDFMGAILSITRGMRMMYIHAYQSYVWNYMATRRWSEYGNKVVEGDLVLLGDDSGKPPSEDGSGSESVSDLDDDSYYAQAHLVTAEDIANNKYNIFDVVLPTPGYDVMYPRNVIGDSYVSFMKNEENGGMDPYDMRRRHKEFSLSGNYRHVIGRFITEPQYGIRLYSDDTEQMYPTDLDFCNHKKALEKAKGRRRPPSPTTPQLAHWGHFSNNAEAYDDAMAADRRRKASQEPVSDGVVVTNETWVETGLDGSSKRVKLAQHDHQFKTETKDSSNESPMDISRSPVEADASLTVVEDNTGVAEVSSKANSDTAMNVSREDPHSWYGAGIPAVPGVSDTKALANTENDETGTSSNTKVAGVEVPVLRAPSDNPISSPNTSTIDFGDNQDANKIAVILKFQLKTSNYATVVLRELMGTTVELA</sequence>
<dbReference type="EMBL" id="JAULSN010000002">
    <property type="protein sequence ID" value="KAK3380269.1"/>
    <property type="molecule type" value="Genomic_DNA"/>
</dbReference>
<feature type="compositionally biased region" description="Basic and acidic residues" evidence="3">
    <location>
        <begin position="722"/>
        <end position="733"/>
    </location>
</feature>
<dbReference type="AlphaFoldDB" id="A0AAE0NEZ1"/>
<dbReference type="PANTHER" id="PTHR13326">
    <property type="entry name" value="TRNA PSEUDOURIDINE SYNTHASE D"/>
    <property type="match status" value="1"/>
</dbReference>
<dbReference type="GO" id="GO:0001522">
    <property type="term" value="P:pseudouridine synthesis"/>
    <property type="evidence" value="ECO:0007669"/>
    <property type="project" value="InterPro"/>
</dbReference>
<name>A0AAE0NEZ1_9PEZI</name>
<evidence type="ECO:0000256" key="2">
    <source>
        <dbReference type="ARBA" id="ARBA00023235"/>
    </source>
</evidence>
<comment type="similarity">
    <text evidence="1">Belongs to the pseudouridine synthase TruD family.</text>
</comment>
<feature type="region of interest" description="Disordered" evidence="3">
    <location>
        <begin position="509"/>
        <end position="530"/>
    </location>
</feature>
<dbReference type="PROSITE" id="PS50984">
    <property type="entry name" value="TRUD"/>
    <property type="match status" value="1"/>
</dbReference>
<feature type="region of interest" description="Disordered" evidence="3">
    <location>
        <begin position="722"/>
        <end position="741"/>
    </location>
</feature>
<reference evidence="5" key="1">
    <citation type="journal article" date="2023" name="Mol. Phylogenet. Evol.">
        <title>Genome-scale phylogeny and comparative genomics of the fungal order Sordariales.</title>
        <authorList>
            <person name="Hensen N."/>
            <person name="Bonometti L."/>
            <person name="Westerberg I."/>
            <person name="Brannstrom I.O."/>
            <person name="Guillou S."/>
            <person name="Cros-Aarteil S."/>
            <person name="Calhoun S."/>
            <person name="Haridas S."/>
            <person name="Kuo A."/>
            <person name="Mondo S."/>
            <person name="Pangilinan J."/>
            <person name="Riley R."/>
            <person name="LaButti K."/>
            <person name="Andreopoulos B."/>
            <person name="Lipzen A."/>
            <person name="Chen C."/>
            <person name="Yan M."/>
            <person name="Daum C."/>
            <person name="Ng V."/>
            <person name="Clum A."/>
            <person name="Steindorff A."/>
            <person name="Ohm R.A."/>
            <person name="Martin F."/>
            <person name="Silar P."/>
            <person name="Natvig D.O."/>
            <person name="Lalanne C."/>
            <person name="Gautier V."/>
            <person name="Ament-Velasquez S.L."/>
            <person name="Kruys A."/>
            <person name="Hutchinson M.I."/>
            <person name="Powell A.J."/>
            <person name="Barry K."/>
            <person name="Miller A.N."/>
            <person name="Grigoriev I.V."/>
            <person name="Debuchy R."/>
            <person name="Gladieux P."/>
            <person name="Hiltunen Thoren M."/>
            <person name="Johannesson H."/>
        </authorList>
    </citation>
    <scope>NUCLEOTIDE SEQUENCE</scope>
    <source>
        <strain evidence="5">CBS 958.72</strain>
    </source>
</reference>
<dbReference type="GO" id="GO:0003723">
    <property type="term" value="F:RNA binding"/>
    <property type="evidence" value="ECO:0007669"/>
    <property type="project" value="InterPro"/>
</dbReference>
<dbReference type="Proteomes" id="UP001287356">
    <property type="component" value="Unassembled WGS sequence"/>
</dbReference>
<dbReference type="PIRSF" id="PIRSF037016">
    <property type="entry name" value="Pseudouridin_synth_euk_prd"/>
    <property type="match status" value="1"/>
</dbReference>
<dbReference type="Pfam" id="PF01142">
    <property type="entry name" value="TruD"/>
    <property type="match status" value="1"/>
</dbReference>
<feature type="domain" description="TRUD" evidence="4">
    <location>
        <begin position="352"/>
        <end position="613"/>
    </location>
</feature>
<gene>
    <name evidence="5" type="ORF">B0T24DRAFT_188381</name>
</gene>
<evidence type="ECO:0000259" key="4">
    <source>
        <dbReference type="PROSITE" id="PS50984"/>
    </source>
</evidence>
<dbReference type="GO" id="GO:0009982">
    <property type="term" value="F:pseudouridine synthase activity"/>
    <property type="evidence" value="ECO:0007669"/>
    <property type="project" value="InterPro"/>
</dbReference>
<dbReference type="InterPro" id="IPR042214">
    <property type="entry name" value="TruD_catalytic"/>
</dbReference>
<protein>
    <submittedName>
        <fullName evidence="5">Pseudouridine synthase</fullName>
    </submittedName>
</protein>
<dbReference type="CDD" id="cd02576">
    <property type="entry name" value="PseudoU_synth_ScPUS7"/>
    <property type="match status" value="1"/>
</dbReference>
<keyword evidence="2" id="KW-0413">Isomerase</keyword>
<dbReference type="InterPro" id="IPR020103">
    <property type="entry name" value="PsdUridine_synth_cat_dom_sf"/>
</dbReference>
<organism evidence="5 6">
    <name type="scientific">Lasiosphaeria ovina</name>
    <dbReference type="NCBI Taxonomy" id="92902"/>
    <lineage>
        <taxon>Eukaryota</taxon>
        <taxon>Fungi</taxon>
        <taxon>Dikarya</taxon>
        <taxon>Ascomycota</taxon>
        <taxon>Pezizomycotina</taxon>
        <taxon>Sordariomycetes</taxon>
        <taxon>Sordariomycetidae</taxon>
        <taxon>Sordariales</taxon>
        <taxon>Lasiosphaeriaceae</taxon>
        <taxon>Lasiosphaeria</taxon>
    </lineage>
</organism>
<evidence type="ECO:0000313" key="6">
    <source>
        <dbReference type="Proteomes" id="UP001287356"/>
    </source>
</evidence>
<dbReference type="NCBIfam" id="TIGR00094">
    <property type="entry name" value="tRNA_TruD_broad"/>
    <property type="match status" value="1"/>
</dbReference>
<dbReference type="SUPFAM" id="SSF55120">
    <property type="entry name" value="Pseudouridine synthase"/>
    <property type="match status" value="1"/>
</dbReference>
<dbReference type="Gene3D" id="3.30.2350.20">
    <property type="entry name" value="TruD, catalytic domain"/>
    <property type="match status" value="2"/>
</dbReference>
<feature type="region of interest" description="Disordered" evidence="3">
    <location>
        <begin position="73"/>
        <end position="102"/>
    </location>
</feature>